<feature type="region of interest" description="Disordered" evidence="1">
    <location>
        <begin position="121"/>
        <end position="192"/>
    </location>
</feature>
<evidence type="ECO:0000313" key="2">
    <source>
        <dbReference type="EMBL" id="KAF2487870.1"/>
    </source>
</evidence>
<organism evidence="2 3">
    <name type="scientific">Neohortaea acidophila</name>
    <dbReference type="NCBI Taxonomy" id="245834"/>
    <lineage>
        <taxon>Eukaryota</taxon>
        <taxon>Fungi</taxon>
        <taxon>Dikarya</taxon>
        <taxon>Ascomycota</taxon>
        <taxon>Pezizomycotina</taxon>
        <taxon>Dothideomycetes</taxon>
        <taxon>Dothideomycetidae</taxon>
        <taxon>Mycosphaerellales</taxon>
        <taxon>Teratosphaeriaceae</taxon>
        <taxon>Neohortaea</taxon>
    </lineage>
</organism>
<feature type="compositionally biased region" description="Basic residues" evidence="1">
    <location>
        <begin position="141"/>
        <end position="166"/>
    </location>
</feature>
<gene>
    <name evidence="2" type="ORF">BDY17DRAFT_320383</name>
</gene>
<name>A0A6A6Q658_9PEZI</name>
<evidence type="ECO:0008006" key="4">
    <source>
        <dbReference type="Google" id="ProtNLM"/>
    </source>
</evidence>
<keyword evidence="3" id="KW-1185">Reference proteome</keyword>
<dbReference type="AlphaFoldDB" id="A0A6A6Q658"/>
<dbReference type="OrthoDB" id="3825471at2759"/>
<reference evidence="2" key="1">
    <citation type="journal article" date="2020" name="Stud. Mycol.">
        <title>101 Dothideomycetes genomes: a test case for predicting lifestyles and emergence of pathogens.</title>
        <authorList>
            <person name="Haridas S."/>
            <person name="Albert R."/>
            <person name="Binder M."/>
            <person name="Bloem J."/>
            <person name="Labutti K."/>
            <person name="Salamov A."/>
            <person name="Andreopoulos B."/>
            <person name="Baker S."/>
            <person name="Barry K."/>
            <person name="Bills G."/>
            <person name="Bluhm B."/>
            <person name="Cannon C."/>
            <person name="Castanera R."/>
            <person name="Culley D."/>
            <person name="Daum C."/>
            <person name="Ezra D."/>
            <person name="Gonzalez J."/>
            <person name="Henrissat B."/>
            <person name="Kuo A."/>
            <person name="Liang C."/>
            <person name="Lipzen A."/>
            <person name="Lutzoni F."/>
            <person name="Magnuson J."/>
            <person name="Mondo S."/>
            <person name="Nolan M."/>
            <person name="Ohm R."/>
            <person name="Pangilinan J."/>
            <person name="Park H.-J."/>
            <person name="Ramirez L."/>
            <person name="Alfaro M."/>
            <person name="Sun H."/>
            <person name="Tritt A."/>
            <person name="Yoshinaga Y."/>
            <person name="Zwiers L.-H."/>
            <person name="Turgeon B."/>
            <person name="Goodwin S."/>
            <person name="Spatafora J."/>
            <person name="Crous P."/>
            <person name="Grigoriev I."/>
        </authorList>
    </citation>
    <scope>NUCLEOTIDE SEQUENCE</scope>
    <source>
        <strain evidence="2">CBS 113389</strain>
    </source>
</reference>
<dbReference type="Proteomes" id="UP000799767">
    <property type="component" value="Unassembled WGS sequence"/>
</dbReference>
<accession>A0A6A6Q658</accession>
<protein>
    <recommendedName>
        <fullName evidence="4">PWWP domain-containing protein</fullName>
    </recommendedName>
</protein>
<sequence>MQMIAKVPGSTWIYPYQSKSWPVLLCDEETPPEAFMRSRPNSYVFPAILLGKVIYIWVADVHLRPFDFTADYLKDAEPSQDALEAARRKAFTADAGHRHSPAFWKNFIIQRSLARKVEREIDRKRAAPTSDDDEEITFVRTQKKGPHPSTPKKVKLYHSGKGRRDSHRPTPDITSAKSALSAELVDSSDDDDLFVREAKPRADLYISDCNGTDQEERESRV</sequence>
<evidence type="ECO:0000313" key="3">
    <source>
        <dbReference type="Proteomes" id="UP000799767"/>
    </source>
</evidence>
<dbReference type="RefSeq" id="XP_033594439.1">
    <property type="nucleotide sequence ID" value="XM_033736438.1"/>
</dbReference>
<proteinExistence type="predicted"/>
<evidence type="ECO:0000256" key="1">
    <source>
        <dbReference type="SAM" id="MobiDB-lite"/>
    </source>
</evidence>
<dbReference type="EMBL" id="MU001631">
    <property type="protein sequence ID" value="KAF2487870.1"/>
    <property type="molecule type" value="Genomic_DNA"/>
</dbReference>
<dbReference type="GeneID" id="54477440"/>